<evidence type="ECO:0000313" key="4">
    <source>
        <dbReference type="Proteomes" id="UP000307510"/>
    </source>
</evidence>
<reference evidence="4" key="2">
    <citation type="submission" date="2019-06" db="EMBL/GenBank/DDBJ databases">
        <title>AzeR, a transcriptional regulator that responds to azelaic acid in Pseudomonas nitroreducens.</title>
        <authorList>
            <person name="Bez C."/>
            <person name="Javvadi S.G."/>
            <person name="Bertani I."/>
            <person name="Devescovi G."/>
            <person name="Studholme D.J."/>
            <person name="Geller A."/>
            <person name="Levy A."/>
            <person name="Venturi V."/>
        </authorList>
    </citation>
    <scope>NUCLEOTIDE SEQUENCE [LARGE SCALE GENOMIC DNA]</scope>
    <source>
        <strain evidence="4">DSM 9128</strain>
    </source>
</reference>
<dbReference type="PANTHER" id="PTHR43130">
    <property type="entry name" value="ARAC-FAMILY TRANSCRIPTIONAL REGULATOR"/>
    <property type="match status" value="1"/>
</dbReference>
<evidence type="ECO:0000256" key="1">
    <source>
        <dbReference type="SAM" id="SignalP"/>
    </source>
</evidence>
<accession>A0A5R9AAV2</accession>
<feature type="chain" id="PRO_5024302492" evidence="1">
    <location>
        <begin position="20"/>
        <end position="363"/>
    </location>
</feature>
<dbReference type="InterPro" id="IPR002818">
    <property type="entry name" value="DJ-1/PfpI"/>
</dbReference>
<dbReference type="Proteomes" id="UP000307510">
    <property type="component" value="Unassembled WGS sequence"/>
</dbReference>
<dbReference type="RefSeq" id="WP_138214243.1">
    <property type="nucleotide sequence ID" value="NZ_VASG01000003.1"/>
</dbReference>
<organism evidence="3 4">
    <name type="scientific">Pseudomonas nitroreducens</name>
    <dbReference type="NCBI Taxonomy" id="46680"/>
    <lineage>
        <taxon>Bacteria</taxon>
        <taxon>Pseudomonadati</taxon>
        <taxon>Pseudomonadota</taxon>
        <taxon>Gammaproteobacteria</taxon>
        <taxon>Pseudomonadales</taxon>
        <taxon>Pseudomonadaceae</taxon>
        <taxon>Pseudomonas</taxon>
    </lineage>
</organism>
<reference evidence="3 4" key="1">
    <citation type="submission" date="2019-05" db="EMBL/GenBank/DDBJ databases">
        <authorList>
            <person name="Moore K."/>
            <person name="O'Neill P."/>
            <person name="Farbos A."/>
            <person name="Studholme D.J."/>
        </authorList>
    </citation>
    <scope>NUCLEOTIDE SEQUENCE [LARGE SCALE GENOMIC DNA]</scope>
    <source>
        <strain evidence="3 4">DSM 9128</strain>
    </source>
</reference>
<evidence type="ECO:0000313" key="3">
    <source>
        <dbReference type="EMBL" id="TLP75224.1"/>
    </source>
</evidence>
<evidence type="ECO:0000259" key="2">
    <source>
        <dbReference type="Pfam" id="PF01965"/>
    </source>
</evidence>
<proteinExistence type="predicted"/>
<protein>
    <submittedName>
        <fullName evidence="3">Transcriptional regulator</fullName>
    </submittedName>
</protein>
<dbReference type="AlphaFoldDB" id="A0A5R9AAV2"/>
<feature type="signal peptide" evidence="1">
    <location>
        <begin position="1"/>
        <end position="19"/>
    </location>
</feature>
<dbReference type="EMBL" id="VASG01000003">
    <property type="protein sequence ID" value="TLP75224.1"/>
    <property type="molecule type" value="Genomic_DNA"/>
</dbReference>
<comment type="caution">
    <text evidence="3">The sequence shown here is derived from an EMBL/GenBank/DDBJ whole genome shotgun (WGS) entry which is preliminary data.</text>
</comment>
<name>A0A5R9AAV2_PSENT</name>
<dbReference type="Pfam" id="PF01965">
    <property type="entry name" value="DJ-1_PfpI"/>
    <property type="match status" value="1"/>
</dbReference>
<dbReference type="SUPFAM" id="SSF52317">
    <property type="entry name" value="Class I glutamine amidotransferase-like"/>
    <property type="match status" value="1"/>
</dbReference>
<dbReference type="Gene3D" id="3.40.50.880">
    <property type="match status" value="1"/>
</dbReference>
<gene>
    <name evidence="3" type="ORF">FEA48_13595</name>
</gene>
<dbReference type="InterPro" id="IPR052158">
    <property type="entry name" value="INH-QAR"/>
</dbReference>
<feature type="domain" description="DJ-1/PfpI" evidence="2">
    <location>
        <begin position="39"/>
        <end position="202"/>
    </location>
</feature>
<sequence>MHTFLLLLILLLCTHAAQADDESLAPYQPRLGRERPVIAVVAQNRMTELADYVIPLGVLRRSGVAQVLALATEPGPVQLMPALRLQPQATLEEFTQRYPQGADYLIVPAVHDSEDPALLAFVQAQAARGATVVGVCDGVLVLGNAGLLHGRRATGHWYSRSQRLEDFPDTHWEENRRYVADGKVVTTSGVTAALPLSLALVAAIAGEPRAATLAREFGVQDWSPRHDSQRFSLGASGYLIAAANYLAIWNHEVFSVPLQQGFDEVSLALAADAWARTFRTEVRGSAAHPVSSAGGLLFLPDSPDDHPVLPGPGATAIPTLDSALDGIARRYGESTRRLVAAQLEYAPPERSDRLARRNNMDNP</sequence>
<dbReference type="PANTHER" id="PTHR43130:SF3">
    <property type="entry name" value="HTH-TYPE TRANSCRIPTIONAL REGULATOR RV1931C"/>
    <property type="match status" value="1"/>
</dbReference>
<dbReference type="InterPro" id="IPR029062">
    <property type="entry name" value="Class_I_gatase-like"/>
</dbReference>
<keyword evidence="1" id="KW-0732">Signal</keyword>